<reference evidence="2" key="1">
    <citation type="submission" date="2020-04" db="EMBL/GenBank/DDBJ databases">
        <authorList>
            <person name="Alioto T."/>
            <person name="Alioto T."/>
            <person name="Gomez Garrido J."/>
        </authorList>
    </citation>
    <scope>NUCLEOTIDE SEQUENCE</scope>
    <source>
        <strain evidence="2">A484AB</strain>
    </source>
</reference>
<dbReference type="PANTHER" id="PTHR23354">
    <property type="entry name" value="NUCLEOLAR PROTEIN 7/ESTROGEN RECEPTOR COACTIVATOR-RELATED"/>
    <property type="match status" value="1"/>
</dbReference>
<name>A0A6S7K3G3_PARCT</name>
<dbReference type="Proteomes" id="UP001152795">
    <property type="component" value="Unassembled WGS sequence"/>
</dbReference>
<feature type="domain" description="TLDc" evidence="1">
    <location>
        <begin position="218"/>
        <end position="298"/>
    </location>
</feature>
<gene>
    <name evidence="2" type="ORF">PACLA_8A077202</name>
</gene>
<dbReference type="Pfam" id="PF07534">
    <property type="entry name" value="TLD"/>
    <property type="match status" value="1"/>
</dbReference>
<feature type="non-terminal residue" evidence="2">
    <location>
        <position position="1"/>
    </location>
</feature>
<dbReference type="InterPro" id="IPR006571">
    <property type="entry name" value="TLDc_dom"/>
</dbReference>
<protein>
    <recommendedName>
        <fullName evidence="1">TLDc domain-containing protein</fullName>
    </recommendedName>
</protein>
<proteinExistence type="predicted"/>
<sequence length="298" mass="33364">SQKQVAMFHLFSYPHINSHDELFPTIKPMSSTSKTFVLASPSRCRPKIGCVQNFFMSLEDGVNDTKPSLETDFLWVYAPGTHPEIIATLVADGGHINEGRTPAALNSGPEEVLVVPNKETLKRIPPAQGLLAFSQKNQQLLVKGEQGWSKIAMEKKAQSEHKLILRELNAKQKASANQLSGKQQVLEQNQQNMEKQIKSKLKNLEKQIQALNKQLTKKFMDSQILRGKANFIRQLSQWVPIATSWSLCYRATRNGWSSYTFHSKCDYKGATVTIIRVGSYIFGGFSDASWGASSGYRS</sequence>
<evidence type="ECO:0000313" key="2">
    <source>
        <dbReference type="EMBL" id="CAB4015898.1"/>
    </source>
</evidence>
<dbReference type="PROSITE" id="PS51886">
    <property type="entry name" value="TLDC"/>
    <property type="match status" value="1"/>
</dbReference>
<dbReference type="AlphaFoldDB" id="A0A6S7K3G3"/>
<feature type="non-terminal residue" evidence="2">
    <location>
        <position position="298"/>
    </location>
</feature>
<keyword evidence="3" id="KW-1185">Reference proteome</keyword>
<evidence type="ECO:0000259" key="1">
    <source>
        <dbReference type="PROSITE" id="PS51886"/>
    </source>
</evidence>
<accession>A0A6S7K3G3</accession>
<evidence type="ECO:0000313" key="3">
    <source>
        <dbReference type="Proteomes" id="UP001152795"/>
    </source>
</evidence>
<dbReference type="EMBL" id="CACRXK020008888">
    <property type="protein sequence ID" value="CAB4015898.1"/>
    <property type="molecule type" value="Genomic_DNA"/>
</dbReference>
<comment type="caution">
    <text evidence="2">The sequence shown here is derived from an EMBL/GenBank/DDBJ whole genome shotgun (WGS) entry which is preliminary data.</text>
</comment>
<organism evidence="2 3">
    <name type="scientific">Paramuricea clavata</name>
    <name type="common">Red gorgonian</name>
    <name type="synonym">Violescent sea-whip</name>
    <dbReference type="NCBI Taxonomy" id="317549"/>
    <lineage>
        <taxon>Eukaryota</taxon>
        <taxon>Metazoa</taxon>
        <taxon>Cnidaria</taxon>
        <taxon>Anthozoa</taxon>
        <taxon>Octocorallia</taxon>
        <taxon>Malacalcyonacea</taxon>
        <taxon>Plexauridae</taxon>
        <taxon>Paramuricea</taxon>
    </lineage>
</organism>